<evidence type="ECO:0000313" key="3">
    <source>
        <dbReference type="EMBL" id="PPV15302.1"/>
    </source>
</evidence>
<keyword evidence="1" id="KW-0472">Membrane</keyword>
<sequence>MQYSNFELKLNIIVCAVIVMLLLFILKTVIKYFLNKKTLQITERIIIGQEEIQEDNVKIVTKENETLAIVSDGFGFNEAGKAASNICVNTIGRMFKNEEINERYHYFIKKSFNKTNHEVLTRIEEGKGGASVTAAIINKNKLYYGLVGDVMLAVFRKSELVRISEGHTMDEIAKKEYYQGHISKEDAVCTINNKKVLYYFGKEPFDHIEFCNVPITLYKNDIVVIMTRGIYENIRWIDLEKILKKGKSNIEEACNEIIENTSQMKNGSIVLIKYCSSK</sequence>
<dbReference type="InterPro" id="IPR001932">
    <property type="entry name" value="PPM-type_phosphatase-like_dom"/>
</dbReference>
<reference evidence="3 4" key="1">
    <citation type="submission" date="2016-01" db="EMBL/GenBank/DDBJ databases">
        <title>Characterization of the Clostridium difficile lineages that are prevalent in Hong Kong and China.</title>
        <authorList>
            <person name="Kwok J.S.-L."/>
            <person name="Lam W.-Y."/>
            <person name="Ip M."/>
            <person name="Chan T.-F."/>
            <person name="Hawkey P.M."/>
            <person name="Tsui S.K.-W."/>
        </authorList>
    </citation>
    <scope>NUCLEOTIDE SEQUENCE [LARGE SCALE GENOMIC DNA]</scope>
    <source>
        <strain evidence="3 4">300064</strain>
    </source>
</reference>
<feature type="domain" description="PPM-type phosphatase" evidence="2">
    <location>
        <begin position="38"/>
        <end position="274"/>
    </location>
</feature>
<organism evidence="3 4">
    <name type="scientific">Clostridium butyricum</name>
    <dbReference type="NCBI Taxonomy" id="1492"/>
    <lineage>
        <taxon>Bacteria</taxon>
        <taxon>Bacillati</taxon>
        <taxon>Bacillota</taxon>
        <taxon>Clostridia</taxon>
        <taxon>Eubacteriales</taxon>
        <taxon>Clostridiaceae</taxon>
        <taxon>Clostridium</taxon>
    </lineage>
</organism>
<dbReference type="Gene3D" id="3.60.40.10">
    <property type="entry name" value="PPM-type phosphatase domain"/>
    <property type="match status" value="1"/>
</dbReference>
<evidence type="ECO:0000313" key="4">
    <source>
        <dbReference type="Proteomes" id="UP000238081"/>
    </source>
</evidence>
<name>A0A2S7FBX1_CLOBU</name>
<dbReference type="SUPFAM" id="SSF81606">
    <property type="entry name" value="PP2C-like"/>
    <property type="match status" value="1"/>
</dbReference>
<dbReference type="AlphaFoldDB" id="A0A2S7FBX1"/>
<dbReference type="Proteomes" id="UP000238081">
    <property type="component" value="Unassembled WGS sequence"/>
</dbReference>
<dbReference type="RefSeq" id="WP_052188422.1">
    <property type="nucleotide sequence ID" value="NZ_JSEG01000024.1"/>
</dbReference>
<accession>A0A2S7FBX1</accession>
<keyword evidence="1" id="KW-1133">Transmembrane helix</keyword>
<keyword evidence="1" id="KW-0812">Transmembrane</keyword>
<evidence type="ECO:0000256" key="1">
    <source>
        <dbReference type="SAM" id="Phobius"/>
    </source>
</evidence>
<dbReference type="Pfam" id="PF13672">
    <property type="entry name" value="PP2C_2"/>
    <property type="match status" value="1"/>
</dbReference>
<dbReference type="PROSITE" id="PS51746">
    <property type="entry name" value="PPM_2"/>
    <property type="match status" value="1"/>
</dbReference>
<comment type="caution">
    <text evidence="3">The sequence shown here is derived from an EMBL/GenBank/DDBJ whole genome shotgun (WGS) entry which is preliminary data.</text>
</comment>
<dbReference type="EMBL" id="LRDH01000101">
    <property type="protein sequence ID" value="PPV15302.1"/>
    <property type="molecule type" value="Genomic_DNA"/>
</dbReference>
<gene>
    <name evidence="3" type="ORF">AWN73_12420</name>
</gene>
<dbReference type="InterPro" id="IPR036457">
    <property type="entry name" value="PPM-type-like_dom_sf"/>
</dbReference>
<evidence type="ECO:0000259" key="2">
    <source>
        <dbReference type="PROSITE" id="PS51746"/>
    </source>
</evidence>
<feature type="transmembrane region" description="Helical" evidence="1">
    <location>
        <begin position="12"/>
        <end position="34"/>
    </location>
</feature>
<dbReference type="SMART" id="SM00332">
    <property type="entry name" value="PP2Cc"/>
    <property type="match status" value="1"/>
</dbReference>
<protein>
    <submittedName>
        <fullName evidence="3">Protein phosphatase</fullName>
    </submittedName>
</protein>
<proteinExistence type="predicted"/>